<comment type="caution">
    <text evidence="1">The sequence shown here is derived from an EMBL/GenBank/DDBJ whole genome shotgun (WGS) entry which is preliminary data.</text>
</comment>
<organism evidence="1 2">
    <name type="scientific">Mycena citricolor</name>
    <dbReference type="NCBI Taxonomy" id="2018698"/>
    <lineage>
        <taxon>Eukaryota</taxon>
        <taxon>Fungi</taxon>
        <taxon>Dikarya</taxon>
        <taxon>Basidiomycota</taxon>
        <taxon>Agaricomycotina</taxon>
        <taxon>Agaricomycetes</taxon>
        <taxon>Agaricomycetidae</taxon>
        <taxon>Agaricales</taxon>
        <taxon>Marasmiineae</taxon>
        <taxon>Mycenaceae</taxon>
        <taxon>Mycena</taxon>
    </lineage>
</organism>
<sequence>MGRTGRTAPKLSLYHGAGRVSFVSREASLGSFRSDMAAVLSQPRPLTTCGTATPAAAAASDRIFQAAKRESEFLWLTIFSCPGTGYGAAGRPSDGIALTGIQYGTITPAYHPHPFGLHVHSAWSARQPDADPRRMFKPTLSVGGDVDCTLCAVSEFRQRAGDPNHRISAGAVAFEGPRNKD</sequence>
<dbReference type="Proteomes" id="UP001295794">
    <property type="component" value="Unassembled WGS sequence"/>
</dbReference>
<gene>
    <name evidence="1" type="ORF">MYCIT1_LOCUS32329</name>
</gene>
<keyword evidence="2" id="KW-1185">Reference proteome</keyword>
<reference evidence="1" key="1">
    <citation type="submission" date="2023-11" db="EMBL/GenBank/DDBJ databases">
        <authorList>
            <person name="De Vega J J."/>
            <person name="De Vega J J."/>
        </authorList>
    </citation>
    <scope>NUCLEOTIDE SEQUENCE</scope>
</reference>
<dbReference type="EMBL" id="CAVNYO010000444">
    <property type="protein sequence ID" value="CAK5281303.1"/>
    <property type="molecule type" value="Genomic_DNA"/>
</dbReference>
<proteinExistence type="predicted"/>
<protein>
    <submittedName>
        <fullName evidence="1">Uncharacterized protein</fullName>
    </submittedName>
</protein>
<accession>A0AAD2K6D9</accession>
<dbReference type="AlphaFoldDB" id="A0AAD2K6D9"/>
<evidence type="ECO:0000313" key="1">
    <source>
        <dbReference type="EMBL" id="CAK5281303.1"/>
    </source>
</evidence>
<name>A0AAD2K6D9_9AGAR</name>
<evidence type="ECO:0000313" key="2">
    <source>
        <dbReference type="Proteomes" id="UP001295794"/>
    </source>
</evidence>